<evidence type="ECO:0000256" key="8">
    <source>
        <dbReference type="ARBA" id="ARBA00034708"/>
    </source>
</evidence>
<evidence type="ECO:0000256" key="3">
    <source>
        <dbReference type="ARBA" id="ARBA00022475"/>
    </source>
</evidence>
<protein>
    <submittedName>
        <fullName evidence="10">Bestrophin</fullName>
    </submittedName>
</protein>
<evidence type="ECO:0000256" key="9">
    <source>
        <dbReference type="SAM" id="Phobius"/>
    </source>
</evidence>
<organism evidence="10 11">
    <name type="scientific">Rhizobium setariae</name>
    <dbReference type="NCBI Taxonomy" id="2801340"/>
    <lineage>
        <taxon>Bacteria</taxon>
        <taxon>Pseudomonadati</taxon>
        <taxon>Pseudomonadota</taxon>
        <taxon>Alphaproteobacteria</taxon>
        <taxon>Hyphomicrobiales</taxon>
        <taxon>Rhizobiaceae</taxon>
        <taxon>Rhizobium/Agrobacterium group</taxon>
        <taxon>Rhizobium</taxon>
    </lineage>
</organism>
<dbReference type="AlphaFoldDB" id="A0A936YKH9"/>
<accession>A0A936YKH9</accession>
<dbReference type="PANTHER" id="PTHR33281">
    <property type="entry name" value="UPF0187 PROTEIN YNEE"/>
    <property type="match status" value="1"/>
</dbReference>
<dbReference type="PANTHER" id="PTHR33281:SF19">
    <property type="entry name" value="VOLTAGE-DEPENDENT ANION CHANNEL-FORMING PROTEIN YNEE"/>
    <property type="match status" value="1"/>
</dbReference>
<dbReference type="Pfam" id="PF25539">
    <property type="entry name" value="Bestrophin_2"/>
    <property type="match status" value="1"/>
</dbReference>
<name>A0A936YKH9_9HYPH</name>
<evidence type="ECO:0000256" key="1">
    <source>
        <dbReference type="ARBA" id="ARBA00004651"/>
    </source>
</evidence>
<sequence>MIVRPRPNFLQLFFILRGSIIPDIVGQIVCTALIACAVVGAHRLWPQFVPVFDGAPFALVGIALSIFLGFRNNACYDRWWEARKQWGELIFLTRNFARQSLALETIPGHDGIESRGRLVRLAIAFTWALARHLRPSSASRSDSSSWLSADDAAAIEASRNRPDAVLRLMGRELARLRSTGAISDILFQTLDGTLSRMGLVQAASERLSNTPVPFAYTLLLHRTAYVFCFLLPFGFADMLGWATPFATALAAYAFFGLDALSEHLEAPFADIPNGLAISAMAETIEINLRESLGETNLPPLPQARAFILM</sequence>
<evidence type="ECO:0000313" key="11">
    <source>
        <dbReference type="Proteomes" id="UP000633219"/>
    </source>
</evidence>
<evidence type="ECO:0000256" key="4">
    <source>
        <dbReference type="ARBA" id="ARBA00022692"/>
    </source>
</evidence>
<keyword evidence="4 9" id="KW-0812">Transmembrane</keyword>
<evidence type="ECO:0000256" key="6">
    <source>
        <dbReference type="ARBA" id="ARBA00023065"/>
    </source>
</evidence>
<dbReference type="GO" id="GO:0005886">
    <property type="term" value="C:plasma membrane"/>
    <property type="evidence" value="ECO:0007669"/>
    <property type="project" value="UniProtKB-SubCell"/>
</dbReference>
<keyword evidence="7 9" id="KW-0472">Membrane</keyword>
<keyword evidence="11" id="KW-1185">Reference proteome</keyword>
<comment type="caution">
    <text evidence="10">The sequence shown here is derived from an EMBL/GenBank/DDBJ whole genome shotgun (WGS) entry which is preliminary data.</text>
</comment>
<comment type="similarity">
    <text evidence="8">Belongs to the anion channel-forming bestrophin (TC 1.A.46) family.</text>
</comment>
<evidence type="ECO:0000256" key="2">
    <source>
        <dbReference type="ARBA" id="ARBA00022448"/>
    </source>
</evidence>
<evidence type="ECO:0000256" key="5">
    <source>
        <dbReference type="ARBA" id="ARBA00022989"/>
    </source>
</evidence>
<feature type="transmembrane region" description="Helical" evidence="9">
    <location>
        <begin position="20"/>
        <end position="42"/>
    </location>
</feature>
<keyword evidence="5 9" id="KW-1133">Transmembrane helix</keyword>
<evidence type="ECO:0000313" key="10">
    <source>
        <dbReference type="EMBL" id="MBL0372044.1"/>
    </source>
</evidence>
<dbReference type="InterPro" id="IPR044669">
    <property type="entry name" value="YneE/VCCN1/2-like"/>
</dbReference>
<keyword evidence="3" id="KW-1003">Cell membrane</keyword>
<proteinExistence type="inferred from homology"/>
<feature type="transmembrane region" description="Helical" evidence="9">
    <location>
        <begin position="48"/>
        <end position="70"/>
    </location>
</feature>
<gene>
    <name evidence="10" type="ORF">JJB09_08385</name>
</gene>
<dbReference type="Proteomes" id="UP000633219">
    <property type="component" value="Unassembled WGS sequence"/>
</dbReference>
<dbReference type="GO" id="GO:0005254">
    <property type="term" value="F:chloride channel activity"/>
    <property type="evidence" value="ECO:0007669"/>
    <property type="project" value="InterPro"/>
</dbReference>
<dbReference type="EMBL" id="JAEQNC010000004">
    <property type="protein sequence ID" value="MBL0372044.1"/>
    <property type="molecule type" value="Genomic_DNA"/>
</dbReference>
<reference evidence="10" key="1">
    <citation type="submission" date="2021-01" db="EMBL/GenBank/DDBJ databases">
        <title>Rhizobium sp. strain KVB221 16S ribosomal RNA gene Genome sequencing and assembly.</title>
        <authorList>
            <person name="Kang M."/>
        </authorList>
    </citation>
    <scope>NUCLEOTIDE SEQUENCE</scope>
    <source>
        <strain evidence="10">KVB221</strain>
    </source>
</reference>
<keyword evidence="2" id="KW-0813">Transport</keyword>
<dbReference type="RefSeq" id="WP_201655983.1">
    <property type="nucleotide sequence ID" value="NZ_JAEQNC010000004.1"/>
</dbReference>
<keyword evidence="6" id="KW-0406">Ion transport</keyword>
<evidence type="ECO:0000256" key="7">
    <source>
        <dbReference type="ARBA" id="ARBA00023136"/>
    </source>
</evidence>
<comment type="subcellular location">
    <subcellularLocation>
        <location evidence="1">Cell membrane</location>
        <topology evidence="1">Multi-pass membrane protein</topology>
    </subcellularLocation>
</comment>